<dbReference type="InterPro" id="IPR010737">
    <property type="entry name" value="4-carb_acid_sugar_kinase_N"/>
</dbReference>
<keyword evidence="4" id="KW-0418">Kinase</keyword>
<dbReference type="InterPro" id="IPR037051">
    <property type="entry name" value="4-carb_acid_sugar_kinase_N_sf"/>
</dbReference>
<comment type="similarity">
    <text evidence="1">Belongs to the four-carbon acid sugar kinase family.</text>
</comment>
<evidence type="ECO:0000256" key="4">
    <source>
        <dbReference type="ARBA" id="ARBA00022777"/>
    </source>
</evidence>
<keyword evidence="3" id="KW-0547">Nucleotide-binding</keyword>
<name>A0ABQ6WJ81_9EURO</name>
<dbReference type="Gene3D" id="3.40.980.20">
    <property type="entry name" value="Four-carbon acid sugar kinase, nucleotide binding domain"/>
    <property type="match status" value="1"/>
</dbReference>
<dbReference type="SUPFAM" id="SSF142764">
    <property type="entry name" value="YgbK-like"/>
    <property type="match status" value="1"/>
</dbReference>
<dbReference type="InterPro" id="IPR031475">
    <property type="entry name" value="NBD_C"/>
</dbReference>
<evidence type="ECO:0000259" key="8">
    <source>
        <dbReference type="Pfam" id="PF17042"/>
    </source>
</evidence>
<organism evidence="9 10">
    <name type="scientific">Aspergillus pseudocaelatus</name>
    <dbReference type="NCBI Taxonomy" id="1825620"/>
    <lineage>
        <taxon>Eukaryota</taxon>
        <taxon>Fungi</taxon>
        <taxon>Dikarya</taxon>
        <taxon>Ascomycota</taxon>
        <taxon>Pezizomycotina</taxon>
        <taxon>Eurotiomycetes</taxon>
        <taxon>Eurotiomycetidae</taxon>
        <taxon>Eurotiales</taxon>
        <taxon>Aspergillaceae</taxon>
        <taxon>Aspergillus</taxon>
        <taxon>Aspergillus subgen. Circumdati</taxon>
    </lineage>
</organism>
<dbReference type="InterPro" id="IPR042213">
    <property type="entry name" value="NBD_C_sf"/>
</dbReference>
<dbReference type="EMBL" id="ML735741">
    <property type="protein sequence ID" value="KAE8417172.1"/>
    <property type="molecule type" value="Genomic_DNA"/>
</dbReference>
<evidence type="ECO:0000256" key="6">
    <source>
        <dbReference type="ARBA" id="ARBA00023277"/>
    </source>
</evidence>
<keyword evidence="10" id="KW-1185">Reference proteome</keyword>
<evidence type="ECO:0000313" key="10">
    <source>
        <dbReference type="Proteomes" id="UP000325395"/>
    </source>
</evidence>
<evidence type="ECO:0000256" key="1">
    <source>
        <dbReference type="ARBA" id="ARBA00005715"/>
    </source>
</evidence>
<protein>
    <submittedName>
        <fullName evidence="9">Uncharacterized protein</fullName>
    </submittedName>
</protein>
<evidence type="ECO:0000256" key="2">
    <source>
        <dbReference type="ARBA" id="ARBA00022679"/>
    </source>
</evidence>
<keyword evidence="2" id="KW-0808">Transferase</keyword>
<evidence type="ECO:0000256" key="5">
    <source>
        <dbReference type="ARBA" id="ARBA00022840"/>
    </source>
</evidence>
<evidence type="ECO:0000256" key="3">
    <source>
        <dbReference type="ARBA" id="ARBA00022741"/>
    </source>
</evidence>
<keyword evidence="5" id="KW-0067">ATP-binding</keyword>
<keyword evidence="6" id="KW-0119">Carbohydrate metabolism</keyword>
<dbReference type="Proteomes" id="UP000325395">
    <property type="component" value="Unassembled WGS sequence"/>
</dbReference>
<sequence length="481" mass="51615">MSSLQDYPILPRESTLAQLPPAYPADAQDQISQLLASSTLNRLVVLDDDPTGTQTCHDISVLTVWDIPTLTEEFKQNSSGFFILTNSRALPPLEAEKLIREICENVAQVAKSVGQTVDIVLRGDSTLRGHFPLETDVAQSVFGDADGLVLAPFFFQGGRFTIDDVHYVAEGENLVPTGTTQFAKDATFGYKSSNLRDYVVEKAAARFQPEQLHSISIHDIRVGGPQAVFEKLMGIPRGGVIIVNAAAESDMHVFVAGLLLAEAKGKHFLYRTGAAFVSTRLGIRSKSPITASELQLPVPRETGGLIIAGSYVPKTTAQLKVLTSKRGETGQLAILEMNVEELIASPESAAGAIQRTVQEAESHLQSGQDTLVMTSRKLITGDSELSSLAIGTNVASALVSVLRKIQIRPRYIIAKGGITSSDAATKGLNIKRALIVGQAAPGVPLWRCDESTSRHRGVPFVVFPGNVGGESTLCDLVEAWS</sequence>
<feature type="domain" description="Four-carbon acid sugar kinase nucleotide binding" evidence="8">
    <location>
        <begin position="305"/>
        <end position="473"/>
    </location>
</feature>
<evidence type="ECO:0000313" key="9">
    <source>
        <dbReference type="EMBL" id="KAE8417172.1"/>
    </source>
</evidence>
<dbReference type="Pfam" id="PF07005">
    <property type="entry name" value="SBD_N"/>
    <property type="match status" value="1"/>
</dbReference>
<proteinExistence type="inferred from homology"/>
<dbReference type="Pfam" id="PF17042">
    <property type="entry name" value="NBD_C"/>
    <property type="match status" value="1"/>
</dbReference>
<dbReference type="Gene3D" id="3.40.50.10840">
    <property type="entry name" value="Putative sugar-binding, N-terminal domain"/>
    <property type="match status" value="1"/>
</dbReference>
<reference evidence="9 10" key="1">
    <citation type="submission" date="2019-04" db="EMBL/GenBank/DDBJ databases">
        <authorList>
            <consortium name="DOE Joint Genome Institute"/>
            <person name="Mondo S."/>
            <person name="Kjaerbolling I."/>
            <person name="Vesth T."/>
            <person name="Frisvad J.C."/>
            <person name="Nybo J.L."/>
            <person name="Theobald S."/>
            <person name="Kildgaard S."/>
            <person name="Isbrandt T."/>
            <person name="Kuo A."/>
            <person name="Sato A."/>
            <person name="Lyhne E.K."/>
            <person name="Kogle M.E."/>
            <person name="Wiebenga A."/>
            <person name="Kun R.S."/>
            <person name="Lubbers R.J."/>
            <person name="Makela M.R."/>
            <person name="Barry K."/>
            <person name="Chovatia M."/>
            <person name="Clum A."/>
            <person name="Daum C."/>
            <person name="Haridas S."/>
            <person name="He G."/>
            <person name="LaButti K."/>
            <person name="Lipzen A."/>
            <person name="Riley R."/>
            <person name="Salamov A."/>
            <person name="Simmons B.A."/>
            <person name="Magnuson J.K."/>
            <person name="Henrissat B."/>
            <person name="Mortensen U.H."/>
            <person name="Larsen T.O."/>
            <person name="Devries R.P."/>
            <person name="Grigoriev I.V."/>
            <person name="Machida M."/>
            <person name="Baker S.E."/>
            <person name="Andersen M.R."/>
            <person name="Cantor M.N."/>
            <person name="Hua S.X."/>
        </authorList>
    </citation>
    <scope>NUCLEOTIDE SEQUENCE [LARGE SCALE GENOMIC DNA]</scope>
    <source>
        <strain evidence="9 10">CBS 117616</strain>
    </source>
</reference>
<evidence type="ECO:0000259" key="7">
    <source>
        <dbReference type="Pfam" id="PF07005"/>
    </source>
</evidence>
<gene>
    <name evidence="9" type="ORF">BDV36DRAFT_309611</name>
</gene>
<feature type="domain" description="Four-carbon acid sugar kinase N-terminal" evidence="7">
    <location>
        <begin position="43"/>
        <end position="279"/>
    </location>
</feature>
<accession>A0ABQ6WJ81</accession>